<evidence type="ECO:0000259" key="4">
    <source>
        <dbReference type="Pfam" id="PF00534"/>
    </source>
</evidence>
<keyword evidence="7" id="KW-1185">Reference proteome</keyword>
<evidence type="ECO:0000313" key="6">
    <source>
        <dbReference type="EMBL" id="MCA5892876.1"/>
    </source>
</evidence>
<dbReference type="InterPro" id="IPR050194">
    <property type="entry name" value="Glycosyltransferase_grp1"/>
</dbReference>
<comment type="caution">
    <text evidence="6">The sequence shown here is derived from an EMBL/GenBank/DDBJ whole genome shotgun (WGS) entry which is preliminary data.</text>
</comment>
<dbReference type="InterPro" id="IPR028098">
    <property type="entry name" value="Glyco_trans_4-like_N"/>
</dbReference>
<keyword evidence="2" id="KW-0328">Glycosyltransferase</keyword>
<feature type="domain" description="Glycosyltransferase subfamily 4-like N-terminal" evidence="5">
    <location>
        <begin position="15"/>
        <end position="188"/>
    </location>
</feature>
<dbReference type="Pfam" id="PF13439">
    <property type="entry name" value="Glyco_transf_4"/>
    <property type="match status" value="1"/>
</dbReference>
<evidence type="ECO:0000313" key="7">
    <source>
        <dbReference type="Proteomes" id="UP001319870"/>
    </source>
</evidence>
<dbReference type="EMBL" id="JAIXCQ010000003">
    <property type="protein sequence ID" value="MCA5892876.1"/>
    <property type="molecule type" value="Genomic_DNA"/>
</dbReference>
<dbReference type="Gene3D" id="3.40.50.2000">
    <property type="entry name" value="Glycogen Phosphorylase B"/>
    <property type="match status" value="2"/>
</dbReference>
<evidence type="ECO:0000256" key="2">
    <source>
        <dbReference type="ARBA" id="ARBA00022676"/>
    </source>
</evidence>
<feature type="domain" description="Glycosyl transferase family 1" evidence="4">
    <location>
        <begin position="201"/>
        <end position="351"/>
    </location>
</feature>
<dbReference type="PANTHER" id="PTHR45947">
    <property type="entry name" value="SULFOQUINOVOSYL TRANSFERASE SQD2"/>
    <property type="match status" value="1"/>
</dbReference>
<dbReference type="Pfam" id="PF00534">
    <property type="entry name" value="Glycos_transf_1"/>
    <property type="match status" value="1"/>
</dbReference>
<evidence type="ECO:0000259" key="5">
    <source>
        <dbReference type="Pfam" id="PF13439"/>
    </source>
</evidence>
<dbReference type="RefSeq" id="WP_225564637.1">
    <property type="nucleotide sequence ID" value="NZ_JAIXCQ010000003.1"/>
</dbReference>
<gene>
    <name evidence="6" type="ORF">LEP48_05840</name>
</gene>
<evidence type="ECO:0000256" key="3">
    <source>
        <dbReference type="ARBA" id="ARBA00022679"/>
    </source>
</evidence>
<keyword evidence="3" id="KW-0808">Transferase</keyword>
<dbReference type="PANTHER" id="PTHR45947:SF3">
    <property type="entry name" value="SULFOQUINOVOSYL TRANSFERASE SQD2"/>
    <property type="match status" value="1"/>
</dbReference>
<name>A0ABS7ZCV1_9MICO</name>
<sequence length="379" mass="40109">MVRVALVTSSFLPRFGGVEEHVLHVARDLRRRGHHVVVWAVDQGDETPDEVDGIGLRYLPCPMPARDLGALARFAAGAPGALRAWRAAARADRPDVVHVHCYGPNGPWADLAARRAGVPLVLSSHGETFADAHGVFDRSRLLASALRRSLRRAAAVTGPSRYTLDDLVRRFGLTPGGGVVVPNGIDPAEPAAPRPAWLPGRYVLAVGRMVGVKGFDLLVDAYAHADPGGVSLVIAGDGPDREGLRRRADELGLRERVVLPGRLSRPEVVTAMRSAALVVVPSRVESFGIVVLEAWRAGVPVVATTRGGPPEFVADGENGLLVDPADTPALAAAICRVLDDDALARRLGETGGQAVGAYTWRAVGDRYAKLYGAAGVPAR</sequence>
<accession>A0ABS7ZCV1</accession>
<dbReference type="CDD" id="cd03801">
    <property type="entry name" value="GT4_PimA-like"/>
    <property type="match status" value="1"/>
</dbReference>
<dbReference type="SUPFAM" id="SSF53756">
    <property type="entry name" value="UDP-Glycosyltransferase/glycogen phosphorylase"/>
    <property type="match status" value="1"/>
</dbReference>
<reference evidence="6 7" key="1">
    <citation type="submission" date="2021-09" db="EMBL/GenBank/DDBJ databases">
        <title>Isoptericola luteus sp. nov., a novel bacterium isolated from Harbin, the capital city of Heilongjiang province.</title>
        <authorList>
            <person name="Li J."/>
        </authorList>
    </citation>
    <scope>NUCLEOTIDE SEQUENCE [LARGE SCALE GENOMIC DNA]</scope>
    <source>
        <strain evidence="6 7">NEAU-Y5</strain>
    </source>
</reference>
<dbReference type="InterPro" id="IPR001296">
    <property type="entry name" value="Glyco_trans_1"/>
</dbReference>
<protein>
    <recommendedName>
        <fullName evidence="1">D-inositol 3-phosphate glycosyltransferase</fullName>
    </recommendedName>
</protein>
<proteinExistence type="predicted"/>
<organism evidence="6 7">
    <name type="scientific">Isoptericola luteus</name>
    <dbReference type="NCBI Taxonomy" id="2879484"/>
    <lineage>
        <taxon>Bacteria</taxon>
        <taxon>Bacillati</taxon>
        <taxon>Actinomycetota</taxon>
        <taxon>Actinomycetes</taxon>
        <taxon>Micrococcales</taxon>
        <taxon>Promicromonosporaceae</taxon>
        <taxon>Isoptericola</taxon>
    </lineage>
</organism>
<dbReference type="Proteomes" id="UP001319870">
    <property type="component" value="Unassembled WGS sequence"/>
</dbReference>
<evidence type="ECO:0000256" key="1">
    <source>
        <dbReference type="ARBA" id="ARBA00021292"/>
    </source>
</evidence>